<dbReference type="CDD" id="cd02027">
    <property type="entry name" value="APSK"/>
    <property type="match status" value="1"/>
</dbReference>
<comment type="similarity">
    <text evidence="4">In the N-terminal section; belongs to the APS kinase family.</text>
</comment>
<proteinExistence type="inferred from homology"/>
<keyword evidence="10" id="KW-0547">Nucleotide-binding</keyword>
<reference evidence="19" key="1">
    <citation type="submission" date="2013-07" db="EMBL/GenBank/DDBJ databases">
        <title>Midgut Transcriptome Profiling of Anoplphora glabripennis, a Lignocellulose Degrading, Wood-Boring Cerambycid.</title>
        <authorList>
            <person name="Scully E.D."/>
            <person name="Hoover K."/>
            <person name="Carlson J.E."/>
            <person name="Tien M."/>
            <person name="Geib S.M."/>
        </authorList>
    </citation>
    <scope>NUCLEOTIDE SEQUENCE</scope>
</reference>
<comment type="pathway">
    <text evidence="3">Sulfur metabolism; sulfate assimilation.</text>
</comment>
<dbReference type="AlphaFoldDB" id="V5G3R4"/>
<evidence type="ECO:0000256" key="7">
    <source>
        <dbReference type="ARBA" id="ARBA00022640"/>
    </source>
</evidence>
<dbReference type="InterPro" id="IPR025980">
    <property type="entry name" value="ATP-Sase_PUA-like_dom"/>
</dbReference>
<dbReference type="InterPro" id="IPR024951">
    <property type="entry name" value="Sulfurylase_cat_dom"/>
</dbReference>
<evidence type="ECO:0000256" key="11">
    <source>
        <dbReference type="ARBA" id="ARBA00022777"/>
    </source>
</evidence>
<name>V5G3R4_ANOGL</name>
<protein>
    <submittedName>
        <fullName evidence="19">Bifunctional 3'-phosphoadenosine 5'-phosphosulfate synthase</fullName>
    </submittedName>
</protein>
<evidence type="ECO:0000256" key="14">
    <source>
        <dbReference type="ARBA" id="ARBA00037980"/>
    </source>
</evidence>
<evidence type="ECO:0000256" key="13">
    <source>
        <dbReference type="ARBA" id="ARBA00022946"/>
    </source>
</evidence>
<evidence type="ECO:0000256" key="15">
    <source>
        <dbReference type="ARBA" id="ARBA00049370"/>
    </source>
</evidence>
<evidence type="ECO:0000256" key="1">
    <source>
        <dbReference type="ARBA" id="ARBA00004229"/>
    </source>
</evidence>
<evidence type="ECO:0000256" key="4">
    <source>
        <dbReference type="ARBA" id="ARBA00007268"/>
    </source>
</evidence>
<dbReference type="InterPro" id="IPR002891">
    <property type="entry name" value="APS"/>
</dbReference>
<accession>V5G3R4</accession>
<dbReference type="GO" id="GO:0004020">
    <property type="term" value="F:adenylylsulfate kinase activity"/>
    <property type="evidence" value="ECO:0007669"/>
    <property type="project" value="InterPro"/>
</dbReference>
<evidence type="ECO:0000259" key="17">
    <source>
        <dbReference type="Pfam" id="PF01747"/>
    </source>
</evidence>
<dbReference type="Gene3D" id="3.40.50.620">
    <property type="entry name" value="HUPs"/>
    <property type="match status" value="1"/>
</dbReference>
<dbReference type="OrthoDB" id="506431at2759"/>
<keyword evidence="11" id="KW-0418">Kinase</keyword>
<dbReference type="Pfam" id="PF01583">
    <property type="entry name" value="APS_kinase"/>
    <property type="match status" value="1"/>
</dbReference>
<keyword evidence="8" id="KW-0808">Transferase</keyword>
<evidence type="ECO:0000256" key="10">
    <source>
        <dbReference type="ARBA" id="ARBA00022741"/>
    </source>
</evidence>
<comment type="pathway">
    <text evidence="2">Sulfur metabolism; hydrogen sulfide biosynthesis; sulfite from sulfate: step 1/3.</text>
</comment>
<evidence type="ECO:0000259" key="16">
    <source>
        <dbReference type="Pfam" id="PF01583"/>
    </source>
</evidence>
<feature type="domain" description="APS kinase" evidence="16">
    <location>
        <begin position="44"/>
        <end position="196"/>
    </location>
</feature>
<dbReference type="PANTHER" id="PTHR11055:SF1">
    <property type="entry name" value="PAPS SYNTHETASE, ISOFORM D"/>
    <property type="match status" value="1"/>
</dbReference>
<evidence type="ECO:0000256" key="6">
    <source>
        <dbReference type="ARBA" id="ARBA00022528"/>
    </source>
</evidence>
<dbReference type="GO" id="GO:0050428">
    <property type="term" value="P:3'-phosphoadenosine 5'-phosphosulfate biosynthetic process"/>
    <property type="evidence" value="ECO:0007669"/>
    <property type="project" value="TreeGrafter"/>
</dbReference>
<dbReference type="PANTHER" id="PTHR11055">
    <property type="entry name" value="BIFUNCTIONAL 3'-PHOSPHOADENOSINE 5'-PHOSPHOSULFATE SYNTHASE"/>
    <property type="match status" value="1"/>
</dbReference>
<dbReference type="Pfam" id="PF14306">
    <property type="entry name" value="PUA_2"/>
    <property type="match status" value="1"/>
</dbReference>
<evidence type="ECO:0000256" key="9">
    <source>
        <dbReference type="ARBA" id="ARBA00022695"/>
    </source>
</evidence>
<comment type="subcellular location">
    <subcellularLocation>
        <location evidence="1">Plastid</location>
        <location evidence="1">Chloroplast</location>
    </subcellularLocation>
</comment>
<evidence type="ECO:0000259" key="18">
    <source>
        <dbReference type="Pfam" id="PF14306"/>
    </source>
</evidence>
<dbReference type="NCBIfam" id="TIGR00455">
    <property type="entry name" value="apsK"/>
    <property type="match status" value="1"/>
</dbReference>
<evidence type="ECO:0000256" key="5">
    <source>
        <dbReference type="ARBA" id="ARBA00009290"/>
    </source>
</evidence>
<dbReference type="GeneID" id="108907671"/>
<organism evidence="19">
    <name type="scientific">Anoplophora glabripennis</name>
    <name type="common">Asian longhorn beetle</name>
    <name type="synonym">Anoplophora nobilis</name>
    <dbReference type="NCBI Taxonomy" id="217634"/>
    <lineage>
        <taxon>Eukaryota</taxon>
        <taxon>Metazoa</taxon>
        <taxon>Ecdysozoa</taxon>
        <taxon>Arthropoda</taxon>
        <taxon>Hexapoda</taxon>
        <taxon>Insecta</taxon>
        <taxon>Pterygota</taxon>
        <taxon>Neoptera</taxon>
        <taxon>Endopterygota</taxon>
        <taxon>Coleoptera</taxon>
        <taxon>Polyphaga</taxon>
        <taxon>Cucujiformia</taxon>
        <taxon>Chrysomeloidea</taxon>
        <taxon>Cerambycidae</taxon>
        <taxon>Lamiinae</taxon>
        <taxon>Lamiini</taxon>
        <taxon>Anoplophora</taxon>
    </lineage>
</organism>
<comment type="similarity">
    <text evidence="14">Belongs to the sulfate adenylyltransferase family.</text>
</comment>
<dbReference type="InterPro" id="IPR059117">
    <property type="entry name" value="APS_kinase_dom"/>
</dbReference>
<dbReference type="NCBIfam" id="TIGR00339">
    <property type="entry name" value="sopT"/>
    <property type="match status" value="1"/>
</dbReference>
<evidence type="ECO:0000313" key="19">
    <source>
        <dbReference type="EMBL" id="JAB64665.1"/>
    </source>
</evidence>
<dbReference type="HAMAP" id="MF_00065">
    <property type="entry name" value="Adenylyl_sulf_kinase"/>
    <property type="match status" value="1"/>
</dbReference>
<keyword evidence="7" id="KW-0934">Plastid</keyword>
<keyword evidence="13" id="KW-0809">Transit peptide</keyword>
<keyword evidence="9" id="KW-0548">Nucleotidyltransferase</keyword>
<comment type="catalytic activity">
    <reaction evidence="15">
        <text>sulfate + ATP + H(+) = adenosine 5'-phosphosulfate + diphosphate</text>
        <dbReference type="Rhea" id="RHEA:18133"/>
        <dbReference type="ChEBI" id="CHEBI:15378"/>
        <dbReference type="ChEBI" id="CHEBI:16189"/>
        <dbReference type="ChEBI" id="CHEBI:30616"/>
        <dbReference type="ChEBI" id="CHEBI:33019"/>
        <dbReference type="ChEBI" id="CHEBI:58243"/>
        <dbReference type="EC" id="2.7.7.4"/>
    </reaction>
</comment>
<dbReference type="Pfam" id="PF01747">
    <property type="entry name" value="ATP-sulfurylase"/>
    <property type="match status" value="1"/>
</dbReference>
<evidence type="ECO:0000256" key="3">
    <source>
        <dbReference type="ARBA" id="ARBA00005050"/>
    </source>
</evidence>
<keyword evidence="6" id="KW-0150">Chloroplast</keyword>
<dbReference type="KEGG" id="agb:108907671"/>
<dbReference type="Gene3D" id="3.40.50.300">
    <property type="entry name" value="P-loop containing nucleotide triphosphate hydrolases"/>
    <property type="match status" value="1"/>
</dbReference>
<feature type="domain" description="ATP-sulfurylase PUA-like" evidence="18">
    <location>
        <begin position="228"/>
        <end position="382"/>
    </location>
</feature>
<evidence type="ECO:0000256" key="2">
    <source>
        <dbReference type="ARBA" id="ARBA00005048"/>
    </source>
</evidence>
<gene>
    <name evidence="19" type="primary">PAPSS</name>
</gene>
<dbReference type="SUPFAM" id="SSF52540">
    <property type="entry name" value="P-loop containing nucleoside triphosphate hydrolases"/>
    <property type="match status" value="1"/>
</dbReference>
<feature type="domain" description="Sulphate adenylyltransferase catalytic" evidence="17">
    <location>
        <begin position="390"/>
        <end position="616"/>
    </location>
</feature>
<dbReference type="NCBIfam" id="NF003013">
    <property type="entry name" value="PRK03846.1"/>
    <property type="match status" value="1"/>
</dbReference>
<dbReference type="GO" id="GO:0000103">
    <property type="term" value="P:sulfate assimilation"/>
    <property type="evidence" value="ECO:0007669"/>
    <property type="project" value="UniProtKB-UniPathway"/>
</dbReference>
<comment type="similarity">
    <text evidence="5">In the C-terminal section; belongs to the sulfate adenylyltransferase family.</text>
</comment>
<dbReference type="InterPro" id="IPR015947">
    <property type="entry name" value="PUA-like_sf"/>
</dbReference>
<dbReference type="EMBL" id="GALX01003801">
    <property type="protein sequence ID" value="JAB64665.1"/>
    <property type="molecule type" value="Transcribed_RNA"/>
</dbReference>
<dbReference type="InterPro" id="IPR014729">
    <property type="entry name" value="Rossmann-like_a/b/a_fold"/>
</dbReference>
<dbReference type="GO" id="GO:0004781">
    <property type="term" value="F:sulfate adenylyltransferase (ATP) activity"/>
    <property type="evidence" value="ECO:0007669"/>
    <property type="project" value="UniProtKB-EC"/>
</dbReference>
<dbReference type="FunFam" id="3.40.50.620:FF:000006">
    <property type="entry name" value="bifunctional 3'-phosphoadenosine 5'-phosphosulfate synthase 1"/>
    <property type="match status" value="1"/>
</dbReference>
<dbReference type="UniPathway" id="UPA00097"/>
<sequence>MSSIQDIYKKQKTCMQVATNVTEQKHHVSRAKRGQILGHLRGFRGCTVWFTGLSGAGKTSIAFELEAYLVSHGIPAYGLDGDNMRTGLNKDLGFTKQDREENIRRVAEVAKLFADAGHVSLCSFVSPFAEDRDVARRIHRDSDLPFLEVFVDTPLEVCEQRDTKGLYQKARKGVIKGFTGIDQPYETPEHPELVVKTVNCTIDESTMQVVELLQENGIIPFVQEGTDTIPELFVPKNRMAGAEEEAASLPRLDITTLDLQWLQVLSEGWAYPLKGFMREEQLLQCLHFNCLINEGIFISQSIPIVLSLTSMDKDRLRDTSAIALHHNNTCYAILRKPEFYFHRKEERAARQFGTTNKDHPYIKIIYESNDWLVGGELEVLKRVRWNDGLDQYRLTPNELRSRFKQMGADAVFAFQLRNPIHNGHALLMTDTKKQLQERGYRKPVLLLHPLGGWIKDDDVPLPVRIRQHQAVLDEGLLDRSSTVLAIFPSPMQYAGPTEVQWHAKARMNAGANFYIVGRDPAGVTHPAGKEATPDGNLYDPSHGGRVLKMAPGLDTLEIIPFRVAAYDKRNKKMDFFDPSRKEDFDFISGTRMRALARNGDTPPNGFMASKAWEVLSGYYQGSINKY</sequence>
<dbReference type="FunFam" id="3.40.50.300:FF:000212">
    <property type="entry name" value="Adenylyl-sulfate kinase"/>
    <property type="match status" value="1"/>
</dbReference>
<dbReference type="SUPFAM" id="SSF88697">
    <property type="entry name" value="PUA domain-like"/>
    <property type="match status" value="1"/>
</dbReference>
<dbReference type="InterPro" id="IPR027417">
    <property type="entry name" value="P-loop_NTPase"/>
</dbReference>
<dbReference type="Gene3D" id="3.10.400.10">
    <property type="entry name" value="Sulfate adenylyltransferase"/>
    <property type="match status" value="1"/>
</dbReference>
<dbReference type="InterPro" id="IPR002650">
    <property type="entry name" value="Sulphate_adenylyltransferase"/>
</dbReference>
<keyword evidence="12" id="KW-0067">ATP-binding</keyword>
<dbReference type="SUPFAM" id="SSF52374">
    <property type="entry name" value="Nucleotidylyl transferase"/>
    <property type="match status" value="1"/>
</dbReference>
<evidence type="ECO:0000256" key="12">
    <source>
        <dbReference type="ARBA" id="ARBA00022840"/>
    </source>
</evidence>
<dbReference type="CDD" id="cd00517">
    <property type="entry name" value="ATPS"/>
    <property type="match status" value="1"/>
</dbReference>
<evidence type="ECO:0000256" key="8">
    <source>
        <dbReference type="ARBA" id="ARBA00022679"/>
    </source>
</evidence>
<dbReference type="GO" id="GO:0005524">
    <property type="term" value="F:ATP binding"/>
    <property type="evidence" value="ECO:0007669"/>
    <property type="project" value="UniProtKB-KW"/>
</dbReference>
<dbReference type="FunFam" id="3.10.400.10:FF:000002">
    <property type="entry name" value="ATP sulfurylase 2"/>
    <property type="match status" value="1"/>
</dbReference>